<evidence type="ECO:0008006" key="4">
    <source>
        <dbReference type="Google" id="ProtNLM"/>
    </source>
</evidence>
<feature type="transmembrane region" description="Helical" evidence="2">
    <location>
        <begin position="20"/>
        <end position="43"/>
    </location>
</feature>
<dbReference type="GO" id="GO:0030288">
    <property type="term" value="C:outer membrane-bounded periplasmic space"/>
    <property type="evidence" value="ECO:0007669"/>
    <property type="project" value="TreeGrafter"/>
</dbReference>
<sequence length="209" mass="23433">MNEPANQPPLAWGTSRFRGHSLWLSLALVALGLLIGAALYGVLSPSEQTDTHREHDAMAKHMGQPVPEAGPRQLAMTQAARMLAEVAVEPVARMHLWHEVRLDGKIAFNETLVTYLTAWVPGRIDDLYVDFTGVRVRQGDHMVKLYSPELISAQAELIRSWEALQEAQKRLETSSSEFLQGQVDDSQRNLESAREKLRLLGLTQEQIDE</sequence>
<keyword evidence="2" id="KW-0472">Membrane</keyword>
<keyword evidence="1" id="KW-0813">Transport</keyword>
<comment type="caution">
    <text evidence="3">The sequence shown here is derived from an EMBL/GenBank/DDBJ whole genome shotgun (WGS) entry which is preliminary data.</text>
</comment>
<evidence type="ECO:0000313" key="3">
    <source>
        <dbReference type="EMBL" id="GAG49020.1"/>
    </source>
</evidence>
<proteinExistence type="predicted"/>
<dbReference type="GO" id="GO:0046914">
    <property type="term" value="F:transition metal ion binding"/>
    <property type="evidence" value="ECO:0007669"/>
    <property type="project" value="TreeGrafter"/>
</dbReference>
<gene>
    <name evidence="3" type="ORF">S01H1_77130</name>
</gene>
<dbReference type="EMBL" id="BARS01051820">
    <property type="protein sequence ID" value="GAG49020.1"/>
    <property type="molecule type" value="Genomic_DNA"/>
</dbReference>
<dbReference type="PANTHER" id="PTHR30097:SF4">
    <property type="entry name" value="SLR6042 PROTEIN"/>
    <property type="match status" value="1"/>
</dbReference>
<evidence type="ECO:0000256" key="2">
    <source>
        <dbReference type="SAM" id="Phobius"/>
    </source>
</evidence>
<evidence type="ECO:0000256" key="1">
    <source>
        <dbReference type="ARBA" id="ARBA00022448"/>
    </source>
</evidence>
<accession>X0Y062</accession>
<dbReference type="GO" id="GO:0060003">
    <property type="term" value="P:copper ion export"/>
    <property type="evidence" value="ECO:0007669"/>
    <property type="project" value="TreeGrafter"/>
</dbReference>
<name>X0Y062_9ZZZZ</name>
<dbReference type="GO" id="GO:0015679">
    <property type="term" value="P:plasma membrane copper ion transport"/>
    <property type="evidence" value="ECO:0007669"/>
    <property type="project" value="TreeGrafter"/>
</dbReference>
<reference evidence="3" key="1">
    <citation type="journal article" date="2014" name="Front. Microbiol.">
        <title>High frequency of phylogenetically diverse reductive dehalogenase-homologous genes in deep subseafloor sedimentary metagenomes.</title>
        <authorList>
            <person name="Kawai M."/>
            <person name="Futagami T."/>
            <person name="Toyoda A."/>
            <person name="Takaki Y."/>
            <person name="Nishi S."/>
            <person name="Hori S."/>
            <person name="Arai W."/>
            <person name="Tsubouchi T."/>
            <person name="Morono Y."/>
            <person name="Uchiyama I."/>
            <person name="Ito T."/>
            <person name="Fujiyama A."/>
            <person name="Inagaki F."/>
            <person name="Takami H."/>
        </authorList>
    </citation>
    <scope>NUCLEOTIDE SEQUENCE</scope>
    <source>
        <strain evidence="3">Expedition CK06-06</strain>
    </source>
</reference>
<dbReference type="InterPro" id="IPR051909">
    <property type="entry name" value="MFP_Cation_Efflux"/>
</dbReference>
<protein>
    <recommendedName>
        <fullName evidence="4">RND efflux pump membrane fusion protein barrel-sandwich domain-containing protein</fullName>
    </recommendedName>
</protein>
<keyword evidence="2" id="KW-1133">Transmembrane helix</keyword>
<dbReference type="AlphaFoldDB" id="X0Y062"/>
<feature type="non-terminal residue" evidence="3">
    <location>
        <position position="209"/>
    </location>
</feature>
<keyword evidence="2" id="KW-0812">Transmembrane</keyword>
<organism evidence="3">
    <name type="scientific">marine sediment metagenome</name>
    <dbReference type="NCBI Taxonomy" id="412755"/>
    <lineage>
        <taxon>unclassified sequences</taxon>
        <taxon>metagenomes</taxon>
        <taxon>ecological metagenomes</taxon>
    </lineage>
</organism>
<dbReference type="PANTHER" id="PTHR30097">
    <property type="entry name" value="CATION EFFLUX SYSTEM PROTEIN CUSB"/>
    <property type="match status" value="1"/>
</dbReference>